<dbReference type="PANTHER" id="PTHR46696">
    <property type="entry name" value="P450, PUTATIVE (EUROFUNG)-RELATED"/>
    <property type="match status" value="1"/>
</dbReference>
<dbReference type="GO" id="GO:0016705">
    <property type="term" value="F:oxidoreductase activity, acting on paired donors, with incorporation or reduction of molecular oxygen"/>
    <property type="evidence" value="ECO:0007669"/>
    <property type="project" value="InterPro"/>
</dbReference>
<evidence type="ECO:0000313" key="4">
    <source>
        <dbReference type="Proteomes" id="UP000075260"/>
    </source>
</evidence>
<comment type="caution">
    <text evidence="3">The sequence shown here is derived from an EMBL/GenBank/DDBJ whole genome shotgun (WGS) entry which is preliminary data.</text>
</comment>
<dbReference type="AlphaFoldDB" id="A0A150QNI0"/>
<proteinExistence type="inferred from homology"/>
<dbReference type="EMBL" id="JEMA01000473">
    <property type="protein sequence ID" value="KYF69392.1"/>
    <property type="molecule type" value="Genomic_DNA"/>
</dbReference>
<dbReference type="Proteomes" id="UP000075260">
    <property type="component" value="Unassembled WGS sequence"/>
</dbReference>
<dbReference type="InterPro" id="IPR001128">
    <property type="entry name" value="Cyt_P450"/>
</dbReference>
<dbReference type="InterPro" id="IPR036396">
    <property type="entry name" value="Cyt_P450_sf"/>
</dbReference>
<protein>
    <recommendedName>
        <fullName evidence="5">Cytochrome P450</fullName>
    </recommendedName>
</protein>
<organism evidence="3 4">
    <name type="scientific">Sorangium cellulosum</name>
    <name type="common">Polyangium cellulosum</name>
    <dbReference type="NCBI Taxonomy" id="56"/>
    <lineage>
        <taxon>Bacteria</taxon>
        <taxon>Pseudomonadati</taxon>
        <taxon>Myxococcota</taxon>
        <taxon>Polyangia</taxon>
        <taxon>Polyangiales</taxon>
        <taxon>Polyangiaceae</taxon>
        <taxon>Sorangium</taxon>
    </lineage>
</organism>
<feature type="region of interest" description="Disordered" evidence="2">
    <location>
        <begin position="68"/>
        <end position="91"/>
    </location>
</feature>
<dbReference type="Pfam" id="PF00067">
    <property type="entry name" value="p450"/>
    <property type="match status" value="1"/>
</dbReference>
<dbReference type="PANTHER" id="PTHR46696:SF6">
    <property type="entry name" value="P450, PUTATIVE (EUROFUNG)-RELATED"/>
    <property type="match status" value="1"/>
</dbReference>
<dbReference type="GO" id="GO:0005506">
    <property type="term" value="F:iron ion binding"/>
    <property type="evidence" value="ECO:0007669"/>
    <property type="project" value="InterPro"/>
</dbReference>
<comment type="similarity">
    <text evidence="1">Belongs to the cytochrome P450 family.</text>
</comment>
<dbReference type="PRINTS" id="PR00359">
    <property type="entry name" value="BP450"/>
</dbReference>
<accession>A0A150QNI0</accession>
<dbReference type="Gene3D" id="1.10.630.10">
    <property type="entry name" value="Cytochrome P450"/>
    <property type="match status" value="1"/>
</dbReference>
<dbReference type="InterPro" id="IPR002397">
    <property type="entry name" value="Cyt_P450_B"/>
</dbReference>
<evidence type="ECO:0000313" key="3">
    <source>
        <dbReference type="EMBL" id="KYF69392.1"/>
    </source>
</evidence>
<name>A0A150QNI0_SORCE</name>
<evidence type="ECO:0000256" key="2">
    <source>
        <dbReference type="SAM" id="MobiDB-lite"/>
    </source>
</evidence>
<dbReference type="OrthoDB" id="4258484at2"/>
<dbReference type="SUPFAM" id="SSF48264">
    <property type="entry name" value="Cytochrome P450"/>
    <property type="match status" value="1"/>
</dbReference>
<dbReference type="GO" id="GO:0020037">
    <property type="term" value="F:heme binding"/>
    <property type="evidence" value="ECO:0007669"/>
    <property type="project" value="InterPro"/>
</dbReference>
<reference evidence="3 4" key="1">
    <citation type="submission" date="2014-02" db="EMBL/GenBank/DDBJ databases">
        <title>The small core and large imbalanced accessory genome model reveals a collaborative survival strategy of Sorangium cellulosum strains in nature.</title>
        <authorList>
            <person name="Han K."/>
            <person name="Peng R."/>
            <person name="Blom J."/>
            <person name="Li Y.-Z."/>
        </authorList>
    </citation>
    <scope>NUCLEOTIDE SEQUENCE [LARGE SCALE GENOMIC DNA]</scope>
    <source>
        <strain evidence="3 4">So0008-312</strain>
    </source>
</reference>
<evidence type="ECO:0000256" key="1">
    <source>
        <dbReference type="ARBA" id="ARBA00010617"/>
    </source>
</evidence>
<dbReference type="RefSeq" id="WP_061608438.1">
    <property type="nucleotide sequence ID" value="NZ_JEMA01000473.1"/>
</dbReference>
<sequence>MREDPMPRSPIDYDPLSPEAVADPYPIYARLRASCPVLWHDRLDSWVLTRYRDCIAVLRDPARFASDARRAGHEAPPSAEHPSLQGLDPPEHTPIRDLFANALREQAISGLGELVAAEATAAFARLADAPSFDFTADVARPIALTAMSRLLGVEPPAIASIVALSDAVERAMDAALVPEAIGPALAARGQMNELMKSWVGDGLRPGLLAQVLDERHGAGVPEAAVWSTARVMFLAGFSTTVSAASNMVLAMFQHPDALDRLRDNRLLETGVDELMRYDGPIQGTSRICLEATTIDETRIERGQVVLLLFGAANRDPEQFAAPDELMLDRRPNRHLAFGRGPHACTGTQLARIVLQALLGSMLRLRAPLRLAGPVRRQRRATVRYPDRLPLTLQAA</sequence>
<dbReference type="GO" id="GO:0004497">
    <property type="term" value="F:monooxygenase activity"/>
    <property type="evidence" value="ECO:0007669"/>
    <property type="project" value="InterPro"/>
</dbReference>
<evidence type="ECO:0008006" key="5">
    <source>
        <dbReference type="Google" id="ProtNLM"/>
    </source>
</evidence>
<gene>
    <name evidence="3" type="ORF">BE15_31545</name>
</gene>